<dbReference type="PANTHER" id="PTHR12815:SF18">
    <property type="entry name" value="SORTING AND ASSEMBLY MACHINERY COMPONENT 50 HOMOLOG"/>
    <property type="match status" value="1"/>
</dbReference>
<keyword evidence="4" id="KW-0812">Transmembrane</keyword>
<dbReference type="InterPro" id="IPR039910">
    <property type="entry name" value="D15-like"/>
</dbReference>
<name>A0A3N4LJC9_9PEZI</name>
<keyword evidence="3" id="KW-1134">Transmembrane beta strand</keyword>
<gene>
    <name evidence="8" type="ORF">L211DRAFT_841484</name>
</gene>
<dbReference type="AlphaFoldDB" id="A0A3N4LJC9"/>
<evidence type="ECO:0000259" key="7">
    <source>
        <dbReference type="Pfam" id="PF01103"/>
    </source>
</evidence>
<evidence type="ECO:0000256" key="6">
    <source>
        <dbReference type="SAM" id="Coils"/>
    </source>
</evidence>
<accession>A0A3N4LJC9</accession>
<protein>
    <submittedName>
        <fullName evidence="8">Putative mitochondrial outer membrane protein</fullName>
    </submittedName>
</protein>
<reference evidence="8 9" key="1">
    <citation type="journal article" date="2018" name="Nat. Ecol. Evol.">
        <title>Pezizomycetes genomes reveal the molecular basis of ectomycorrhizal truffle lifestyle.</title>
        <authorList>
            <person name="Murat C."/>
            <person name="Payen T."/>
            <person name="Noel B."/>
            <person name="Kuo A."/>
            <person name="Morin E."/>
            <person name="Chen J."/>
            <person name="Kohler A."/>
            <person name="Krizsan K."/>
            <person name="Balestrini R."/>
            <person name="Da Silva C."/>
            <person name="Montanini B."/>
            <person name="Hainaut M."/>
            <person name="Levati E."/>
            <person name="Barry K.W."/>
            <person name="Belfiori B."/>
            <person name="Cichocki N."/>
            <person name="Clum A."/>
            <person name="Dockter R.B."/>
            <person name="Fauchery L."/>
            <person name="Guy J."/>
            <person name="Iotti M."/>
            <person name="Le Tacon F."/>
            <person name="Lindquist E.A."/>
            <person name="Lipzen A."/>
            <person name="Malagnac F."/>
            <person name="Mello A."/>
            <person name="Molinier V."/>
            <person name="Miyauchi S."/>
            <person name="Poulain J."/>
            <person name="Riccioni C."/>
            <person name="Rubini A."/>
            <person name="Sitrit Y."/>
            <person name="Splivallo R."/>
            <person name="Traeger S."/>
            <person name="Wang M."/>
            <person name="Zifcakova L."/>
            <person name="Wipf D."/>
            <person name="Zambonelli A."/>
            <person name="Paolocci F."/>
            <person name="Nowrousian M."/>
            <person name="Ottonello S."/>
            <person name="Baldrian P."/>
            <person name="Spatafora J.W."/>
            <person name="Henrissat B."/>
            <person name="Nagy L.G."/>
            <person name="Aury J.M."/>
            <person name="Wincker P."/>
            <person name="Grigoriev I.V."/>
            <person name="Bonfante P."/>
            <person name="Martin F.M."/>
        </authorList>
    </citation>
    <scope>NUCLEOTIDE SEQUENCE [LARGE SCALE GENOMIC DNA]</scope>
    <source>
        <strain evidence="8 9">ATCC MYA-4762</strain>
    </source>
</reference>
<keyword evidence="9" id="KW-1185">Reference proteome</keyword>
<evidence type="ECO:0000256" key="2">
    <source>
        <dbReference type="ARBA" id="ARBA00010913"/>
    </source>
</evidence>
<dbReference type="InterPro" id="IPR000184">
    <property type="entry name" value="Bac_surfAg_D15"/>
</dbReference>
<evidence type="ECO:0000256" key="4">
    <source>
        <dbReference type="ARBA" id="ARBA00022692"/>
    </source>
</evidence>
<dbReference type="InParanoid" id="A0A3N4LJC9"/>
<keyword evidence="6" id="KW-0175">Coiled coil</keyword>
<evidence type="ECO:0000256" key="5">
    <source>
        <dbReference type="ARBA" id="ARBA00023136"/>
    </source>
</evidence>
<comment type="similarity">
    <text evidence="2">Belongs to the SAM50/omp85 family.</text>
</comment>
<evidence type="ECO:0000256" key="1">
    <source>
        <dbReference type="ARBA" id="ARBA00004374"/>
    </source>
</evidence>
<evidence type="ECO:0000256" key="3">
    <source>
        <dbReference type="ARBA" id="ARBA00022452"/>
    </source>
</evidence>
<dbReference type="OrthoDB" id="1724197at2759"/>
<evidence type="ECO:0000313" key="8">
    <source>
        <dbReference type="EMBL" id="RPB20751.1"/>
    </source>
</evidence>
<dbReference type="EMBL" id="ML121568">
    <property type="protein sequence ID" value="RPB20751.1"/>
    <property type="molecule type" value="Genomic_DNA"/>
</dbReference>
<feature type="domain" description="Bacterial surface antigen (D15)" evidence="7">
    <location>
        <begin position="177"/>
        <end position="518"/>
    </location>
</feature>
<comment type="subcellular location">
    <subcellularLocation>
        <location evidence="1">Mitochondrion outer membrane</location>
        <topology evidence="1">Multi-pass membrane protein</topology>
    </subcellularLocation>
</comment>
<dbReference type="FunCoup" id="A0A3N4LJC9">
    <property type="interactions" value="137"/>
</dbReference>
<dbReference type="Proteomes" id="UP000267821">
    <property type="component" value="Unassembled WGS sequence"/>
</dbReference>
<sequence>MASNPLADDDVFERLKRPADPEILKEREKAVKERVRAQYEKYQKRLAELVQDNSTLPVHIRSIHVDGAKNTRRGFLKKVFEPVLSKEKQEGYTLETAMRELQKATGRLHQFEIFHPNISISLDTPPQPLLSANEALKLPTPLDVILLVKERPRLTLKSGTDFGNTEGTGYVTLFTRNLLGGADILSLSASTGTRTRSAYDAYFHAPLFSNPDLCAFAAAYATSRSNHDFASHEQVDKGGRVGLSWVTPGNRDRHELCYEGVCRAITELSSDASESIRSDAGKSFKSAIRYSFTRDWRDNPLLPSRGYLFKTSLELAGKLNLGGGVHHVKTESEFQFSTPLIPHTPTPPSSSKLRTYLHHSTLTTTLRTGLLYPLTAEPTRFPDRFRLGGPTSLRSFRESGLGPHDGRDALGGDLYLATCTSLLLPIPHVGPDKPIRFQMYLNGGRLLAWDRGMRGGVDIPEVLRRVFGNAAGWPSTSAGVGFVYAHSVARVEVNFGVPLVIREGERARKGFQFGLGISLM</sequence>
<dbReference type="Gene3D" id="2.40.160.50">
    <property type="entry name" value="membrane protein fhac: a member of the omp85/tpsb transporter family"/>
    <property type="match status" value="1"/>
</dbReference>
<dbReference type="GO" id="GO:0045040">
    <property type="term" value="P:protein insertion into mitochondrial outer membrane"/>
    <property type="evidence" value="ECO:0007669"/>
    <property type="project" value="TreeGrafter"/>
</dbReference>
<dbReference type="GO" id="GO:0005741">
    <property type="term" value="C:mitochondrial outer membrane"/>
    <property type="evidence" value="ECO:0007669"/>
    <property type="project" value="UniProtKB-SubCell"/>
</dbReference>
<dbReference type="Pfam" id="PF01103">
    <property type="entry name" value="Omp85"/>
    <property type="match status" value="1"/>
</dbReference>
<proteinExistence type="inferred from homology"/>
<feature type="coiled-coil region" evidence="6">
    <location>
        <begin position="25"/>
        <end position="52"/>
    </location>
</feature>
<keyword evidence="5" id="KW-0472">Membrane</keyword>
<organism evidence="8 9">
    <name type="scientific">Terfezia boudieri ATCC MYA-4762</name>
    <dbReference type="NCBI Taxonomy" id="1051890"/>
    <lineage>
        <taxon>Eukaryota</taxon>
        <taxon>Fungi</taxon>
        <taxon>Dikarya</taxon>
        <taxon>Ascomycota</taxon>
        <taxon>Pezizomycotina</taxon>
        <taxon>Pezizomycetes</taxon>
        <taxon>Pezizales</taxon>
        <taxon>Pezizaceae</taxon>
        <taxon>Terfezia</taxon>
    </lineage>
</organism>
<dbReference type="STRING" id="1051890.A0A3N4LJC9"/>
<evidence type="ECO:0000313" key="9">
    <source>
        <dbReference type="Proteomes" id="UP000267821"/>
    </source>
</evidence>
<dbReference type="PANTHER" id="PTHR12815">
    <property type="entry name" value="SORTING AND ASSEMBLY MACHINERY SAMM50 PROTEIN FAMILY MEMBER"/>
    <property type="match status" value="1"/>
</dbReference>